<dbReference type="PANTHER" id="PTHR34220:SF7">
    <property type="entry name" value="SENSOR HISTIDINE KINASE YPDA"/>
    <property type="match status" value="1"/>
</dbReference>
<feature type="domain" description="Signal transduction histidine kinase internal region" evidence="2">
    <location>
        <begin position="164"/>
        <end position="242"/>
    </location>
</feature>
<dbReference type="InterPro" id="IPR050640">
    <property type="entry name" value="Bact_2-comp_sensor_kinase"/>
</dbReference>
<dbReference type="GO" id="GO:0016301">
    <property type="term" value="F:kinase activity"/>
    <property type="evidence" value="ECO:0007669"/>
    <property type="project" value="UniProtKB-KW"/>
</dbReference>
<feature type="transmembrane region" description="Helical" evidence="1">
    <location>
        <begin position="128"/>
        <end position="148"/>
    </location>
</feature>
<organism evidence="3 4">
    <name type="scientific">Chitinophaga chungangae</name>
    <dbReference type="NCBI Taxonomy" id="2821488"/>
    <lineage>
        <taxon>Bacteria</taxon>
        <taxon>Pseudomonadati</taxon>
        <taxon>Bacteroidota</taxon>
        <taxon>Chitinophagia</taxon>
        <taxon>Chitinophagales</taxon>
        <taxon>Chitinophagaceae</taxon>
        <taxon>Chitinophaga</taxon>
    </lineage>
</organism>
<reference evidence="4" key="1">
    <citation type="submission" date="2021-03" db="EMBL/GenBank/DDBJ databases">
        <title>Assistant Professor.</title>
        <authorList>
            <person name="Huq M.A."/>
        </authorList>
    </citation>
    <scope>NUCLEOTIDE SEQUENCE [LARGE SCALE GENOMIC DNA]</scope>
    <source>
        <strain evidence="4">MAH-28</strain>
    </source>
</reference>
<dbReference type="InterPro" id="IPR036890">
    <property type="entry name" value="HATPase_C_sf"/>
</dbReference>
<accession>A0ABS3YKB2</accession>
<dbReference type="EMBL" id="JAGHKP010000004">
    <property type="protein sequence ID" value="MBO9155129.1"/>
    <property type="molecule type" value="Genomic_DNA"/>
</dbReference>
<dbReference type="Gene3D" id="3.30.565.10">
    <property type="entry name" value="Histidine kinase-like ATPase, C-terminal domain"/>
    <property type="match status" value="1"/>
</dbReference>
<evidence type="ECO:0000313" key="4">
    <source>
        <dbReference type="Proteomes" id="UP000679126"/>
    </source>
</evidence>
<proteinExistence type="predicted"/>
<evidence type="ECO:0000259" key="2">
    <source>
        <dbReference type="Pfam" id="PF06580"/>
    </source>
</evidence>
<dbReference type="InterPro" id="IPR010559">
    <property type="entry name" value="Sig_transdc_His_kin_internal"/>
</dbReference>
<keyword evidence="1" id="KW-0812">Transmembrane</keyword>
<evidence type="ECO:0000256" key="1">
    <source>
        <dbReference type="SAM" id="Phobius"/>
    </source>
</evidence>
<dbReference type="Pfam" id="PF06580">
    <property type="entry name" value="His_kinase"/>
    <property type="match status" value="1"/>
</dbReference>
<feature type="transmembrane region" description="Helical" evidence="1">
    <location>
        <begin position="14"/>
        <end position="35"/>
    </location>
</feature>
<keyword evidence="3" id="KW-0808">Transferase</keyword>
<comment type="caution">
    <text evidence="3">The sequence shown here is derived from an EMBL/GenBank/DDBJ whole genome shotgun (WGS) entry which is preliminary data.</text>
</comment>
<dbReference type="RefSeq" id="WP_209148342.1">
    <property type="nucleotide sequence ID" value="NZ_JAGHKP010000004.1"/>
</dbReference>
<dbReference type="PANTHER" id="PTHR34220">
    <property type="entry name" value="SENSOR HISTIDINE KINASE YPDA"/>
    <property type="match status" value="1"/>
</dbReference>
<sequence length="351" mass="41112">MPLPPENIRRWKELAVLLPAWLLLMYGLAVLGTGFPVRWRYLHIHQGVFGLLNFTLFYTAIRWPFPQFLEGRKVLPMLARLLLLVAGVTLLKYFIADNFFREEVLYQGYRDNHVKLYRTFWPYARSAFWTHGWVLCAAMAYVLFRAWLEADKRRQQLSRQQQEAEMGILKTQLNVHFLMNSLNSIYSLALVRSPQVIDATRTLSHILEYMTEQPPAAEYRSPLSDEIKYLEDFIAVHRLRTGCDNCVQLFIDGDPQACRIAPMLLVPFVENAFKHGVANQPAKPVTIRLECSPQRFAFTVHNFKMTRRKDKTGGIGLDNVRRRLELVYPRQYELQIENSEEEYNSTLHISW</sequence>
<evidence type="ECO:0000313" key="3">
    <source>
        <dbReference type="EMBL" id="MBO9155129.1"/>
    </source>
</evidence>
<keyword evidence="1" id="KW-0472">Membrane</keyword>
<gene>
    <name evidence="3" type="ORF">J7I43_23075</name>
</gene>
<keyword evidence="3" id="KW-0418">Kinase</keyword>
<feature type="transmembrane region" description="Helical" evidence="1">
    <location>
        <begin position="77"/>
        <end position="95"/>
    </location>
</feature>
<keyword evidence="1" id="KW-1133">Transmembrane helix</keyword>
<keyword evidence="4" id="KW-1185">Reference proteome</keyword>
<dbReference type="Proteomes" id="UP000679126">
    <property type="component" value="Unassembled WGS sequence"/>
</dbReference>
<protein>
    <submittedName>
        <fullName evidence="3">Histidine kinase</fullName>
    </submittedName>
</protein>
<feature type="transmembrane region" description="Helical" evidence="1">
    <location>
        <begin position="47"/>
        <end position="65"/>
    </location>
</feature>
<dbReference type="SUPFAM" id="SSF55874">
    <property type="entry name" value="ATPase domain of HSP90 chaperone/DNA topoisomerase II/histidine kinase"/>
    <property type="match status" value="1"/>
</dbReference>
<name>A0ABS3YKB2_9BACT</name>